<keyword evidence="3" id="KW-1185">Reference proteome</keyword>
<name>A0A2B7WS97_POLH7</name>
<organism evidence="2 3">
    <name type="scientific">Polytolypa hystricis (strain UAMH7299)</name>
    <dbReference type="NCBI Taxonomy" id="1447883"/>
    <lineage>
        <taxon>Eukaryota</taxon>
        <taxon>Fungi</taxon>
        <taxon>Dikarya</taxon>
        <taxon>Ascomycota</taxon>
        <taxon>Pezizomycotina</taxon>
        <taxon>Eurotiomycetes</taxon>
        <taxon>Eurotiomycetidae</taxon>
        <taxon>Onygenales</taxon>
        <taxon>Onygenales incertae sedis</taxon>
        <taxon>Polytolypa</taxon>
    </lineage>
</organism>
<dbReference type="OrthoDB" id="4173637at2759"/>
<comment type="caution">
    <text evidence="2">The sequence shown here is derived from an EMBL/GenBank/DDBJ whole genome shotgun (WGS) entry which is preliminary data.</text>
</comment>
<evidence type="ECO:0000313" key="3">
    <source>
        <dbReference type="Proteomes" id="UP000224634"/>
    </source>
</evidence>
<protein>
    <submittedName>
        <fullName evidence="2">Uncharacterized protein</fullName>
    </submittedName>
</protein>
<feature type="compositionally biased region" description="Acidic residues" evidence="1">
    <location>
        <begin position="34"/>
        <end position="45"/>
    </location>
</feature>
<evidence type="ECO:0000256" key="1">
    <source>
        <dbReference type="SAM" id="MobiDB-lite"/>
    </source>
</evidence>
<evidence type="ECO:0000313" key="2">
    <source>
        <dbReference type="EMBL" id="PGH02264.1"/>
    </source>
</evidence>
<reference evidence="2 3" key="1">
    <citation type="submission" date="2017-10" db="EMBL/GenBank/DDBJ databases">
        <title>Comparative genomics in systemic dimorphic fungi from Ajellomycetaceae.</title>
        <authorList>
            <person name="Munoz J.F."/>
            <person name="Mcewen J.G."/>
            <person name="Clay O.K."/>
            <person name="Cuomo C.A."/>
        </authorList>
    </citation>
    <scope>NUCLEOTIDE SEQUENCE [LARGE SCALE GENOMIC DNA]</scope>
    <source>
        <strain evidence="2 3">UAMH7299</strain>
    </source>
</reference>
<dbReference type="STRING" id="1447883.A0A2B7WS97"/>
<sequence length="176" mass="19763">MVVSGAVLYVSSNRSLRVHLTLCETEAAIEEAPALEEAPEPESEPESALCSNPELPYKERSIRTRHLQDAFTESLVVPGPQSKDLNYAFTQPKNTGSWEDFTPVFVEQARLYVLADKYGIEALRQLVLSKLHQTLKSFTIYHTGVAGIIEFVRFVYSNTPPDYANQLDAMRNLATR</sequence>
<feature type="region of interest" description="Disordered" evidence="1">
    <location>
        <begin position="34"/>
        <end position="53"/>
    </location>
</feature>
<dbReference type="Proteomes" id="UP000224634">
    <property type="component" value="Unassembled WGS sequence"/>
</dbReference>
<dbReference type="EMBL" id="PDNA01000225">
    <property type="protein sequence ID" value="PGH02264.1"/>
    <property type="molecule type" value="Genomic_DNA"/>
</dbReference>
<dbReference type="AlphaFoldDB" id="A0A2B7WS97"/>
<gene>
    <name evidence="2" type="ORF">AJ80_08889</name>
</gene>
<accession>A0A2B7WS97</accession>
<proteinExistence type="predicted"/>